<evidence type="ECO:0000313" key="8">
    <source>
        <dbReference type="Proteomes" id="UP001248709"/>
    </source>
</evidence>
<dbReference type="Gene3D" id="3.90.182.10">
    <property type="entry name" value="Toxin - Anthrax Protective Antigen,domain 1"/>
    <property type="match status" value="1"/>
</dbReference>
<evidence type="ECO:0000259" key="6">
    <source>
        <dbReference type="PROSITE" id="PS51820"/>
    </source>
</evidence>
<dbReference type="InterPro" id="IPR000805">
    <property type="entry name" value="Glyco_hydro_26"/>
</dbReference>
<gene>
    <name evidence="7" type="ORF">J2Z22_001903</name>
</gene>
<dbReference type="Proteomes" id="UP001248709">
    <property type="component" value="Unassembled WGS sequence"/>
</dbReference>
<dbReference type="InterPro" id="IPR022790">
    <property type="entry name" value="GH26_dom"/>
</dbReference>
<comment type="caution">
    <text evidence="7">The sequence shown here is derived from an EMBL/GenBank/DDBJ whole genome shotgun (WGS) entry which is preliminary data.</text>
</comment>
<feature type="domain" description="PA14" evidence="6">
    <location>
        <begin position="330"/>
        <end position="465"/>
    </location>
</feature>
<dbReference type="GO" id="GO:0016985">
    <property type="term" value="F:mannan endo-1,4-beta-mannosidase activity"/>
    <property type="evidence" value="ECO:0007669"/>
    <property type="project" value="UniProtKB-EC"/>
</dbReference>
<keyword evidence="8" id="KW-1185">Reference proteome</keyword>
<feature type="active site" description="Proton donor" evidence="4">
    <location>
        <position position="174"/>
    </location>
</feature>
<feature type="domain" description="GH26" evidence="5">
    <location>
        <begin position="23"/>
        <end position="316"/>
    </location>
</feature>
<dbReference type="PROSITE" id="PS51764">
    <property type="entry name" value="GH26"/>
    <property type="match status" value="1"/>
</dbReference>
<dbReference type="SUPFAM" id="SSF51445">
    <property type="entry name" value="(Trans)glycosidases"/>
    <property type="match status" value="1"/>
</dbReference>
<feature type="active site" description="Nucleophile" evidence="4">
    <location>
        <position position="267"/>
    </location>
</feature>
<dbReference type="InterPro" id="IPR011658">
    <property type="entry name" value="PA14_dom"/>
</dbReference>
<evidence type="ECO:0000256" key="2">
    <source>
        <dbReference type="ARBA" id="ARBA00022801"/>
    </source>
</evidence>
<dbReference type="PRINTS" id="PR00739">
    <property type="entry name" value="GLHYDRLASE26"/>
</dbReference>
<evidence type="ECO:0000313" key="7">
    <source>
        <dbReference type="EMBL" id="MDT3426377.1"/>
    </source>
</evidence>
<evidence type="ECO:0000256" key="1">
    <source>
        <dbReference type="ARBA" id="ARBA00007754"/>
    </source>
</evidence>
<evidence type="ECO:0000259" key="5">
    <source>
        <dbReference type="PROSITE" id="PS51764"/>
    </source>
</evidence>
<proteinExistence type="inferred from homology"/>
<dbReference type="RefSeq" id="WP_198027750.1">
    <property type="nucleotide sequence ID" value="NZ_JAUSUY010000006.1"/>
</dbReference>
<protein>
    <submittedName>
        <fullName evidence="7">Mannan endo-1,4-beta-mannosidase</fullName>
        <ecNumber evidence="7">3.2.1.78</ecNumber>
    </submittedName>
</protein>
<dbReference type="Pfam" id="PF02156">
    <property type="entry name" value="Glyco_hydro_26"/>
    <property type="match status" value="1"/>
</dbReference>
<dbReference type="InterPro" id="IPR037524">
    <property type="entry name" value="PA14/GLEYA"/>
</dbReference>
<dbReference type="InterPro" id="IPR017853">
    <property type="entry name" value="GH"/>
</dbReference>
<dbReference type="Pfam" id="PF07691">
    <property type="entry name" value="PA14"/>
    <property type="match status" value="1"/>
</dbReference>
<dbReference type="PROSITE" id="PS51820">
    <property type="entry name" value="PA14"/>
    <property type="match status" value="1"/>
</dbReference>
<dbReference type="PANTHER" id="PTHR40079">
    <property type="entry name" value="MANNAN ENDO-1,4-BETA-MANNOSIDASE E-RELATED"/>
    <property type="match status" value="1"/>
</dbReference>
<dbReference type="Gene3D" id="3.20.20.80">
    <property type="entry name" value="Glycosidases"/>
    <property type="match status" value="1"/>
</dbReference>
<sequence>MEARKRSESVISSMEPVNPDISIQARSLLERLYAVRGKGILTGQHEYLEAPYTYSEHIKVLTGVYPALKGVEFGGITGQTAEQLNNQRQNVVTACESWHAAGGLLTASYHAAYPGASPLWEQVQRKTTQAEFDQIITPGTEKYSALLADIDSVAVYLKQLRDAGIPLLWRPYHEMNGDWFWWGRKNNFSALWEIMYDRFVRYHGLNNLLWVWSANANNQWSDEARRYYVGHNRADVIGMDIYNNDYRQDYYLDLRDIGEGKPIAITENGQLPNMANLRTRQPQYSWFLTWGRELTKNNSDAAIQNVFHDPYALSRGEEPSPPDMPPPDTTVGDGLLGNYYIGKDFNTLRLTKVIPVVDFNWKKNTPVGNYTMSIRWTGFIKQEYTEMYVLYTNASDGVRLYIDGRLMIDNWTVQSTTEKSAALPLEAGKYYYIELEYFNNGDPEAVIQLLWSSGSQSKEVIPQSRLYSR</sequence>
<dbReference type="EC" id="3.2.1.78" evidence="7"/>
<keyword evidence="2 4" id="KW-0378">Hydrolase</keyword>
<keyword evidence="3 4" id="KW-0326">Glycosidase</keyword>
<comment type="similarity">
    <text evidence="1 4">Belongs to the glycosyl hydrolase 26 family.</text>
</comment>
<evidence type="ECO:0000256" key="4">
    <source>
        <dbReference type="PROSITE-ProRule" id="PRU01100"/>
    </source>
</evidence>
<evidence type="ECO:0000256" key="3">
    <source>
        <dbReference type="ARBA" id="ARBA00023295"/>
    </source>
</evidence>
<name>A0ABU3H8N5_9BACL</name>
<reference evidence="7 8" key="1">
    <citation type="submission" date="2023-07" db="EMBL/GenBank/DDBJ databases">
        <title>Genomic Encyclopedia of Type Strains, Phase IV (KMG-IV): sequencing the most valuable type-strain genomes for metagenomic binning, comparative biology and taxonomic classification.</title>
        <authorList>
            <person name="Goeker M."/>
        </authorList>
    </citation>
    <scope>NUCLEOTIDE SEQUENCE [LARGE SCALE GENOMIC DNA]</scope>
    <source>
        <strain evidence="7 8">T98</strain>
    </source>
</reference>
<dbReference type="SUPFAM" id="SSF56988">
    <property type="entry name" value="Anthrax protective antigen"/>
    <property type="match status" value="1"/>
</dbReference>
<dbReference type="SMART" id="SM00758">
    <property type="entry name" value="PA14"/>
    <property type="match status" value="1"/>
</dbReference>
<accession>A0ABU3H8N5</accession>
<organism evidence="7 8">
    <name type="scientific">Paenibacillus forsythiae</name>
    <dbReference type="NCBI Taxonomy" id="365616"/>
    <lineage>
        <taxon>Bacteria</taxon>
        <taxon>Bacillati</taxon>
        <taxon>Bacillota</taxon>
        <taxon>Bacilli</taxon>
        <taxon>Bacillales</taxon>
        <taxon>Paenibacillaceae</taxon>
        <taxon>Paenibacillus</taxon>
    </lineage>
</organism>
<dbReference type="PANTHER" id="PTHR40079:SF4">
    <property type="entry name" value="GH26 DOMAIN-CONTAINING PROTEIN-RELATED"/>
    <property type="match status" value="1"/>
</dbReference>
<dbReference type="EMBL" id="JAUSUY010000006">
    <property type="protein sequence ID" value="MDT3426377.1"/>
    <property type="molecule type" value="Genomic_DNA"/>
</dbReference>